<evidence type="ECO:0000313" key="2">
    <source>
        <dbReference type="Proteomes" id="UP000789525"/>
    </source>
</evidence>
<dbReference type="EMBL" id="CAJVPT010024507">
    <property type="protein sequence ID" value="CAG8670842.1"/>
    <property type="molecule type" value="Genomic_DNA"/>
</dbReference>
<comment type="caution">
    <text evidence="1">The sequence shown here is derived from an EMBL/GenBank/DDBJ whole genome shotgun (WGS) entry which is preliminary data.</text>
</comment>
<proteinExistence type="predicted"/>
<keyword evidence="2" id="KW-1185">Reference proteome</keyword>
<accession>A0ACA9NT27</accession>
<organism evidence="1 2">
    <name type="scientific">Acaulospora colombiana</name>
    <dbReference type="NCBI Taxonomy" id="27376"/>
    <lineage>
        <taxon>Eukaryota</taxon>
        <taxon>Fungi</taxon>
        <taxon>Fungi incertae sedis</taxon>
        <taxon>Mucoromycota</taxon>
        <taxon>Glomeromycotina</taxon>
        <taxon>Glomeromycetes</taxon>
        <taxon>Diversisporales</taxon>
        <taxon>Acaulosporaceae</taxon>
        <taxon>Acaulospora</taxon>
    </lineage>
</organism>
<evidence type="ECO:0000313" key="1">
    <source>
        <dbReference type="EMBL" id="CAG8670842.1"/>
    </source>
</evidence>
<protein>
    <submittedName>
        <fullName evidence="1">17587_t:CDS:1</fullName>
    </submittedName>
</protein>
<name>A0ACA9NT27_9GLOM</name>
<reference evidence="1" key="1">
    <citation type="submission" date="2021-06" db="EMBL/GenBank/DDBJ databases">
        <authorList>
            <person name="Kallberg Y."/>
            <person name="Tangrot J."/>
            <person name="Rosling A."/>
        </authorList>
    </citation>
    <scope>NUCLEOTIDE SEQUENCE</scope>
    <source>
        <strain evidence="1">CL356</strain>
    </source>
</reference>
<feature type="non-terminal residue" evidence="1">
    <location>
        <position position="561"/>
    </location>
</feature>
<dbReference type="Proteomes" id="UP000789525">
    <property type="component" value="Unassembled WGS sequence"/>
</dbReference>
<sequence>MRFHVLGVGSIGTLVAHHLRRALPTSDKLSLIIRKGPHEHVPENPPQSLIVEHDGVRSQVRGGFQTEYAETAKEAAFQLLKAARMQQRFKNTDKVKEISRQQKELEEREAGEPIESLIVATKATRTLQAIRQCRERLSPSSTIVLLQNGMGIYETVIDNLFPYVEERPNFILASTTHGAWKNRDEKTSHYVIHSGFGELQFAIIPDSRKNGRDFEKTFWQVAPETPVGQRKLSLGDIEDEAASKDILEDPKYVSLRKTVAALLAMDLNTKWQPMAQLQIRLRQKLAINCSVNPLTALIGCRNGDLLGSGHSRDLIRSVCREASDVFRCVYEQSDMDTGEWLFGGGNAAAGGYQALSAGMLENETWRVIKNTAANYSSMVVDMEKGSTLEIDYMNGYLSRLGQTYQVPTPTVDALRHSVLIKAALRRNIHLSGNLELHDNLREDKDKTGKETLDREKEKPSPKPVQTKSSRTGETTGREEGLEHNHYQQGMGSEERFVKGIGSISSPRRARCTVVRRVFVRANCARHTIRPSLRRGKHITRAILDERGDFVLRLEHRVPTVG</sequence>
<gene>
    <name evidence="1" type="ORF">ACOLOM_LOCUS8946</name>
</gene>